<evidence type="ECO:0000256" key="2">
    <source>
        <dbReference type="ARBA" id="ARBA00022679"/>
    </source>
</evidence>
<keyword evidence="4" id="KW-1185">Reference proteome</keyword>
<comment type="similarity">
    <text evidence="1">Belongs to the UDP-glycosyltransferase family.</text>
</comment>
<sequence>MKKVVVSSPVHVAVLAFPFGSHAAPLLNLVQEIASKSPKVTFSFFTTKRSNDSIFSRHQNNAGINIIHNIKAYNVEDGLPETYVPSSNHPIQPINIFLSVMIRNFRLAMDKALAETQINFTCLLTDAFLWFAAEMAAEIDAKWVPLWTAGPHSLLCHVMTDFVRDKFSSNDGDENIDFVPGLPVVKASELPEGIIDDIEQPLSSMLHKMGQMLPKSTAVAINSFNELEPPMMKQLESKFRKLLNVGPLTLSMPQPIIPDDEGCIEWLNKHDIASVVYISFGTVIVPPPHELIAIAEAIDESGYPFIWSFRGRRHDEQLPEGFLERTKDKGKMVSWSPQVEILKHEAIGVCVTHSGWNSIMECMVGGVPMISRPFFGDQKLNTRMMESSWGVGVPIQGGVFTKESTLAALKLTMSSDEGMLMREKIAEFKKSAKQAVESNGSSIRDFNTLVEIVTS</sequence>
<dbReference type="CDD" id="cd03784">
    <property type="entry name" value="GT1_Gtf-like"/>
    <property type="match status" value="1"/>
</dbReference>
<proteinExistence type="inferred from homology"/>
<evidence type="ECO:0008006" key="5">
    <source>
        <dbReference type="Google" id="ProtNLM"/>
    </source>
</evidence>
<evidence type="ECO:0000256" key="1">
    <source>
        <dbReference type="ARBA" id="ARBA00009995"/>
    </source>
</evidence>
<dbReference type="EMBL" id="JASCZI010211451">
    <property type="protein sequence ID" value="MED6191575.1"/>
    <property type="molecule type" value="Genomic_DNA"/>
</dbReference>
<reference evidence="3 4" key="1">
    <citation type="journal article" date="2023" name="Plants (Basel)">
        <title>Bridging the Gap: Combining Genomics and Transcriptomics Approaches to Understand Stylosanthes scabra, an Orphan Legume from the Brazilian Caatinga.</title>
        <authorList>
            <person name="Ferreira-Neto J.R.C."/>
            <person name="da Silva M.D."/>
            <person name="Binneck E."/>
            <person name="de Melo N.F."/>
            <person name="da Silva R.H."/>
            <person name="de Melo A.L.T.M."/>
            <person name="Pandolfi V."/>
            <person name="Bustamante F.O."/>
            <person name="Brasileiro-Vidal A.C."/>
            <person name="Benko-Iseppon A.M."/>
        </authorList>
    </citation>
    <scope>NUCLEOTIDE SEQUENCE [LARGE SCALE GENOMIC DNA]</scope>
    <source>
        <tissue evidence="3">Leaves</tissue>
    </source>
</reference>
<keyword evidence="2" id="KW-0808">Transferase</keyword>
<organism evidence="3 4">
    <name type="scientific">Stylosanthes scabra</name>
    <dbReference type="NCBI Taxonomy" id="79078"/>
    <lineage>
        <taxon>Eukaryota</taxon>
        <taxon>Viridiplantae</taxon>
        <taxon>Streptophyta</taxon>
        <taxon>Embryophyta</taxon>
        <taxon>Tracheophyta</taxon>
        <taxon>Spermatophyta</taxon>
        <taxon>Magnoliopsida</taxon>
        <taxon>eudicotyledons</taxon>
        <taxon>Gunneridae</taxon>
        <taxon>Pentapetalae</taxon>
        <taxon>rosids</taxon>
        <taxon>fabids</taxon>
        <taxon>Fabales</taxon>
        <taxon>Fabaceae</taxon>
        <taxon>Papilionoideae</taxon>
        <taxon>50 kb inversion clade</taxon>
        <taxon>dalbergioids sensu lato</taxon>
        <taxon>Dalbergieae</taxon>
        <taxon>Pterocarpus clade</taxon>
        <taxon>Stylosanthes</taxon>
    </lineage>
</organism>
<dbReference type="Proteomes" id="UP001341840">
    <property type="component" value="Unassembled WGS sequence"/>
</dbReference>
<dbReference type="InterPro" id="IPR002213">
    <property type="entry name" value="UDP_glucos_trans"/>
</dbReference>
<name>A0ABU6X2X9_9FABA</name>
<dbReference type="SUPFAM" id="SSF53756">
    <property type="entry name" value="UDP-Glycosyltransferase/glycogen phosphorylase"/>
    <property type="match status" value="1"/>
</dbReference>
<comment type="caution">
    <text evidence="3">The sequence shown here is derived from an EMBL/GenBank/DDBJ whole genome shotgun (WGS) entry which is preliminary data.</text>
</comment>
<protein>
    <recommendedName>
        <fullName evidence="5">Glycosyltransferase</fullName>
    </recommendedName>
</protein>
<dbReference type="PANTHER" id="PTHR11926">
    <property type="entry name" value="GLUCOSYL/GLUCURONOSYL TRANSFERASES"/>
    <property type="match status" value="1"/>
</dbReference>
<evidence type="ECO:0000313" key="4">
    <source>
        <dbReference type="Proteomes" id="UP001341840"/>
    </source>
</evidence>
<gene>
    <name evidence="3" type="ORF">PIB30_001307</name>
</gene>
<dbReference type="Pfam" id="PF00201">
    <property type="entry name" value="UDPGT"/>
    <property type="match status" value="1"/>
</dbReference>
<accession>A0ABU6X2X9</accession>
<evidence type="ECO:0000313" key="3">
    <source>
        <dbReference type="EMBL" id="MED6191575.1"/>
    </source>
</evidence>
<dbReference type="Gene3D" id="3.40.50.2000">
    <property type="entry name" value="Glycogen Phosphorylase B"/>
    <property type="match status" value="2"/>
</dbReference>
<dbReference type="PANTHER" id="PTHR11926:SF774">
    <property type="entry name" value="UDP-GLYCOSYLTRANSFERASE 85A1-RELATED"/>
    <property type="match status" value="1"/>
</dbReference>